<protein>
    <recommendedName>
        <fullName evidence="10">Imidazole glycerol phosphate synthase subunit HisH</fullName>
        <ecNumber evidence="10">4.3.2.10</ecNumber>
    </recommendedName>
    <alternativeName>
        <fullName evidence="10">IGP synthase glutaminase subunit</fullName>
        <ecNumber evidence="10">3.5.1.2</ecNumber>
    </alternativeName>
    <alternativeName>
        <fullName evidence="10">IGP synthase subunit HisH</fullName>
    </alternativeName>
    <alternativeName>
        <fullName evidence="10">ImGP synthase subunit HisH</fullName>
        <shortName evidence="10">IGPS subunit HisH</shortName>
    </alternativeName>
</protein>
<dbReference type="HAMAP" id="MF_00278">
    <property type="entry name" value="HisH"/>
    <property type="match status" value="1"/>
</dbReference>
<evidence type="ECO:0000256" key="1">
    <source>
        <dbReference type="ARBA" id="ARBA00005091"/>
    </source>
</evidence>
<feature type="active site" evidence="10">
    <location>
        <position position="186"/>
    </location>
</feature>
<dbReference type="PROSITE" id="PS51273">
    <property type="entry name" value="GATASE_TYPE_1"/>
    <property type="match status" value="1"/>
</dbReference>
<dbReference type="PIRSF" id="PIRSF000495">
    <property type="entry name" value="Amidotransf_hisH"/>
    <property type="match status" value="1"/>
</dbReference>
<dbReference type="PANTHER" id="PTHR42701">
    <property type="entry name" value="IMIDAZOLE GLYCEROL PHOSPHATE SYNTHASE SUBUNIT HISH"/>
    <property type="match status" value="1"/>
</dbReference>
<keyword evidence="10" id="KW-0963">Cytoplasm</keyword>
<evidence type="ECO:0000256" key="7">
    <source>
        <dbReference type="ARBA" id="ARBA00023239"/>
    </source>
</evidence>
<evidence type="ECO:0000313" key="12">
    <source>
        <dbReference type="EMBL" id="MEM5948354.1"/>
    </source>
</evidence>
<keyword evidence="4 10" id="KW-0378">Hydrolase</keyword>
<accession>A0ABU9UCG0</accession>
<proteinExistence type="inferred from homology"/>
<comment type="subunit">
    <text evidence="2 10">Heterodimer of HisH and HisF.</text>
</comment>
<dbReference type="EC" id="4.3.2.10" evidence="10"/>
<dbReference type="CDD" id="cd01748">
    <property type="entry name" value="GATase1_IGP_Synthase"/>
    <property type="match status" value="1"/>
</dbReference>
<comment type="function">
    <text evidence="10">IGPS catalyzes the conversion of PRFAR and glutamine to IGP, AICAR and glutamate. The HisH subunit catalyzes the hydrolysis of glutamine to glutamate and ammonia as part of the synthesis of IGP and AICAR. The resulting ammonia molecule is channeled to the active site of HisF.</text>
</comment>
<comment type="pathway">
    <text evidence="1 10">Amino-acid biosynthesis; L-histidine biosynthesis; L-histidine from 5-phospho-alpha-D-ribose 1-diphosphate: step 5/9.</text>
</comment>
<evidence type="ECO:0000256" key="2">
    <source>
        <dbReference type="ARBA" id="ARBA00011152"/>
    </source>
</evidence>
<evidence type="ECO:0000256" key="9">
    <source>
        <dbReference type="ARBA" id="ARBA00049534"/>
    </source>
</evidence>
<gene>
    <name evidence="10 12" type="primary">hisH</name>
    <name evidence="12" type="ORF">WKV44_07335</name>
</gene>
<dbReference type="EC" id="3.5.1.2" evidence="10"/>
<dbReference type="RefSeq" id="WP_420069805.1">
    <property type="nucleotide sequence ID" value="NZ_JBCHKQ010000003.1"/>
</dbReference>
<keyword evidence="3 10" id="KW-0028">Amino-acid biosynthesis</keyword>
<evidence type="ECO:0000256" key="3">
    <source>
        <dbReference type="ARBA" id="ARBA00022605"/>
    </source>
</evidence>
<reference evidence="12 13" key="1">
    <citation type="submission" date="2024-03" db="EMBL/GenBank/DDBJ databases">
        <title>Ignisphaera cupida sp. nov., a hyperthermophilic hydrolytic archaeon from a hot spring of Kamchatka, and proposal of Ignisphaeraceae fam. nov.</title>
        <authorList>
            <person name="Podosokorskaya O.A."/>
            <person name="Elcheninov A.G."/>
            <person name="Maltseva A.I."/>
            <person name="Zayulina K.S."/>
            <person name="Novikov A."/>
            <person name="Merkel A.Y."/>
        </authorList>
    </citation>
    <scope>NUCLEOTIDE SEQUENCE [LARGE SCALE GENOMIC DNA]</scope>
    <source>
        <strain evidence="12 13">38H-sp</strain>
    </source>
</reference>
<comment type="catalytic activity">
    <reaction evidence="9 10">
        <text>L-glutamine + H2O = L-glutamate + NH4(+)</text>
        <dbReference type="Rhea" id="RHEA:15889"/>
        <dbReference type="ChEBI" id="CHEBI:15377"/>
        <dbReference type="ChEBI" id="CHEBI:28938"/>
        <dbReference type="ChEBI" id="CHEBI:29985"/>
        <dbReference type="ChEBI" id="CHEBI:58359"/>
        <dbReference type="EC" id="3.5.1.2"/>
    </reaction>
</comment>
<evidence type="ECO:0000259" key="11">
    <source>
        <dbReference type="Pfam" id="PF00117"/>
    </source>
</evidence>
<name>A0ABU9UCG0_9SPIR</name>
<dbReference type="GO" id="GO:0016829">
    <property type="term" value="F:lyase activity"/>
    <property type="evidence" value="ECO:0007669"/>
    <property type="project" value="UniProtKB-KW"/>
</dbReference>
<sequence length="204" mass="21989">MTNTDVVVVDYEAGNLKSVETALRELGVSYIISSEPETVLSAPRVIFPGVGEAGAAMNVLNKTGLDEALKSFFSSGKPFLGICIGCQLVLEHSEESDTDTLGIVPGRVVAFDSKMGLKVPHMGWNTVSRIAEHKIWDGIPSGSSFYFVHSFYPVPDVSVDALGKTDYGVSFTSAFCKDNLIAVQFHPEKSGPYGLKLLSNFFSL</sequence>
<dbReference type="InterPro" id="IPR029062">
    <property type="entry name" value="Class_I_gatase-like"/>
</dbReference>
<dbReference type="Gene3D" id="3.40.50.880">
    <property type="match status" value="1"/>
</dbReference>
<organism evidence="12 13">
    <name type="scientific">Rarispira pelagica</name>
    <dbReference type="NCBI Taxonomy" id="3141764"/>
    <lineage>
        <taxon>Bacteria</taxon>
        <taxon>Pseudomonadati</taxon>
        <taxon>Spirochaetota</taxon>
        <taxon>Spirochaetia</taxon>
        <taxon>Winmispirales</taxon>
        <taxon>Winmispiraceae</taxon>
        <taxon>Rarispira</taxon>
    </lineage>
</organism>
<keyword evidence="13" id="KW-1185">Reference proteome</keyword>
<comment type="caution">
    <text evidence="12">The sequence shown here is derived from an EMBL/GenBank/DDBJ whole genome shotgun (WGS) entry which is preliminary data.</text>
</comment>
<keyword evidence="7 10" id="KW-0456">Lyase</keyword>
<keyword evidence="5 10" id="KW-0315">Glutamine amidotransferase</keyword>
<evidence type="ECO:0000256" key="6">
    <source>
        <dbReference type="ARBA" id="ARBA00023102"/>
    </source>
</evidence>
<evidence type="ECO:0000256" key="4">
    <source>
        <dbReference type="ARBA" id="ARBA00022801"/>
    </source>
</evidence>
<comment type="catalytic activity">
    <reaction evidence="8 10">
        <text>5-[(5-phospho-1-deoxy-D-ribulos-1-ylimino)methylamino]-1-(5-phospho-beta-D-ribosyl)imidazole-4-carboxamide + L-glutamine = D-erythro-1-(imidazol-4-yl)glycerol 3-phosphate + 5-amino-1-(5-phospho-beta-D-ribosyl)imidazole-4-carboxamide + L-glutamate + H(+)</text>
        <dbReference type="Rhea" id="RHEA:24793"/>
        <dbReference type="ChEBI" id="CHEBI:15378"/>
        <dbReference type="ChEBI" id="CHEBI:29985"/>
        <dbReference type="ChEBI" id="CHEBI:58278"/>
        <dbReference type="ChEBI" id="CHEBI:58359"/>
        <dbReference type="ChEBI" id="CHEBI:58475"/>
        <dbReference type="ChEBI" id="CHEBI:58525"/>
        <dbReference type="EC" id="4.3.2.10"/>
    </reaction>
</comment>
<dbReference type="NCBIfam" id="TIGR01855">
    <property type="entry name" value="IMP_synth_hisH"/>
    <property type="match status" value="1"/>
</dbReference>
<evidence type="ECO:0000256" key="5">
    <source>
        <dbReference type="ARBA" id="ARBA00022962"/>
    </source>
</evidence>
<dbReference type="InterPro" id="IPR017926">
    <property type="entry name" value="GATASE"/>
</dbReference>
<feature type="active site" description="Nucleophile" evidence="10">
    <location>
        <position position="83"/>
    </location>
</feature>
<dbReference type="Pfam" id="PF00117">
    <property type="entry name" value="GATase"/>
    <property type="match status" value="1"/>
</dbReference>
<evidence type="ECO:0000256" key="10">
    <source>
        <dbReference type="HAMAP-Rule" id="MF_00278"/>
    </source>
</evidence>
<dbReference type="Proteomes" id="UP001466331">
    <property type="component" value="Unassembled WGS sequence"/>
</dbReference>
<dbReference type="EMBL" id="JBCHKQ010000003">
    <property type="protein sequence ID" value="MEM5948354.1"/>
    <property type="molecule type" value="Genomic_DNA"/>
</dbReference>
<evidence type="ECO:0000313" key="13">
    <source>
        <dbReference type="Proteomes" id="UP001466331"/>
    </source>
</evidence>
<evidence type="ECO:0000256" key="8">
    <source>
        <dbReference type="ARBA" id="ARBA00047838"/>
    </source>
</evidence>
<comment type="subcellular location">
    <subcellularLocation>
        <location evidence="10">Cytoplasm</location>
    </subcellularLocation>
</comment>
<feature type="domain" description="Glutamine amidotransferase" evidence="11">
    <location>
        <begin position="7"/>
        <end position="202"/>
    </location>
</feature>
<dbReference type="SUPFAM" id="SSF52317">
    <property type="entry name" value="Class I glutamine amidotransferase-like"/>
    <property type="match status" value="1"/>
</dbReference>
<feature type="active site" evidence="10">
    <location>
        <position position="188"/>
    </location>
</feature>
<dbReference type="InterPro" id="IPR010139">
    <property type="entry name" value="Imidazole-glycPsynth_HisH"/>
</dbReference>
<keyword evidence="6 10" id="KW-0368">Histidine biosynthesis</keyword>
<dbReference type="PANTHER" id="PTHR42701:SF1">
    <property type="entry name" value="IMIDAZOLE GLYCEROL PHOSPHATE SYNTHASE SUBUNIT HISH"/>
    <property type="match status" value="1"/>
</dbReference>